<proteinExistence type="predicted"/>
<name>A0A5A5TZ33_LEUCI</name>
<dbReference type="InterPro" id="IPR025270">
    <property type="entry name" value="DUF4044"/>
</dbReference>
<dbReference type="OMA" id="SWFMVIL"/>
<evidence type="ECO:0000313" key="1">
    <source>
        <dbReference type="EMBL" id="GDZ83937.1"/>
    </source>
</evidence>
<dbReference type="GeneID" id="61102548"/>
<accession>A0A5A5TZ33</accession>
<protein>
    <submittedName>
        <fullName evidence="1">Uncharacterized protein</fullName>
    </submittedName>
</protein>
<gene>
    <name evidence="1" type="ORF">LCIT_11790</name>
</gene>
<sequence length="68" mass="7782">MAEKMNQSAGNAKLQAEIDAKLNQHRMPKYEQKSRTRIEKMTLVMSWFMVVLMVGGIFYAAANALGWF</sequence>
<dbReference type="Pfam" id="PF13253">
    <property type="entry name" value="DUF4044"/>
    <property type="match status" value="1"/>
</dbReference>
<dbReference type="EMBL" id="BJJW01000006">
    <property type="protein sequence ID" value="GDZ83937.1"/>
    <property type="molecule type" value="Genomic_DNA"/>
</dbReference>
<reference evidence="1 2" key="1">
    <citation type="submission" date="2019-04" db="EMBL/GenBank/DDBJ databases">
        <title>A pseudo-fructophilic Leuconostoc citreum strain F192-5 isolated from peel of satsuma mandarin: the first report for isolation and characterization of strain-dependent fructophilic-like characteristics.</title>
        <authorList>
            <person name="Maeno S."/>
            <person name="Tanizawa Y."/>
            <person name="Kajikawa A."/>
            <person name="Kanesaki Y."/>
            <person name="Kubota E."/>
            <person name="Arita M."/>
            <person name="Leon D."/>
            <person name="Endo A."/>
        </authorList>
    </citation>
    <scope>NUCLEOTIDE SEQUENCE [LARGE SCALE GENOMIC DNA]</scope>
    <source>
        <strain evidence="1 2">F192-5</strain>
    </source>
</reference>
<comment type="caution">
    <text evidence="1">The sequence shown here is derived from an EMBL/GenBank/DDBJ whole genome shotgun (WGS) entry which is preliminary data.</text>
</comment>
<dbReference type="AlphaFoldDB" id="A0A5A5TZ33"/>
<dbReference type="Proteomes" id="UP000323274">
    <property type="component" value="Unassembled WGS sequence"/>
</dbReference>
<organism evidence="1 2">
    <name type="scientific">Leuconostoc citreum</name>
    <dbReference type="NCBI Taxonomy" id="33964"/>
    <lineage>
        <taxon>Bacteria</taxon>
        <taxon>Bacillati</taxon>
        <taxon>Bacillota</taxon>
        <taxon>Bacilli</taxon>
        <taxon>Lactobacillales</taxon>
        <taxon>Lactobacillaceae</taxon>
        <taxon>Leuconostoc</taxon>
    </lineage>
</organism>
<evidence type="ECO:0000313" key="2">
    <source>
        <dbReference type="Proteomes" id="UP000323274"/>
    </source>
</evidence>
<dbReference type="RefSeq" id="WP_004900498.1">
    <property type="nucleotide sequence ID" value="NZ_BJJW01000006.1"/>
</dbReference>